<evidence type="ECO:0000313" key="1">
    <source>
        <dbReference type="EMBL" id="GME88370.1"/>
    </source>
</evidence>
<keyword evidence="2" id="KW-1185">Reference proteome</keyword>
<dbReference type="Proteomes" id="UP001165101">
    <property type="component" value="Unassembled WGS sequence"/>
</dbReference>
<accession>A0ACB5TGW1</accession>
<organism evidence="1 2">
    <name type="scientific">Candida boidinii</name>
    <name type="common">Yeast</name>
    <dbReference type="NCBI Taxonomy" id="5477"/>
    <lineage>
        <taxon>Eukaryota</taxon>
        <taxon>Fungi</taxon>
        <taxon>Dikarya</taxon>
        <taxon>Ascomycota</taxon>
        <taxon>Saccharomycotina</taxon>
        <taxon>Pichiomycetes</taxon>
        <taxon>Pichiales</taxon>
        <taxon>Pichiaceae</taxon>
        <taxon>Ogataea</taxon>
        <taxon>Ogataea/Candida clade</taxon>
    </lineage>
</organism>
<sequence>MTTSSSNSYDRIPLNNSIIKASITSNGLLLKNQSSIFLNSVNTSNTGCFPSCFSNEIGSSSSSSNLDLTYDSNGEVLIPYRNVLWIDTATAKKSTISSSTTTSTDQIPETSNNDNIFQLNYVLRDSKNSIVKPFKINIDIENKSNETNEDIISKIMGNSYIDSQPGKSVLVVVNPNSGQGKAVKLYNMEVEPILKLANYKIDILKTLYNKHAEEFVRELDINKYDMIICASGDGIPHEVINGLYLRKDRAEAFNKLVITQCPCGSGNAMSLSCHHTLIPSVAAFELIKNPVVKCDLMAISMKNRPTNLSFLSQTYGVIAEADIGTEWMRFIGQIRFELGVLSKVLSRVKYPCSIAVKYLTKTKEELNEYYEKHYDGLNSVLHAGSIDESNKLLTEEDFKLQYYDENLQDDELPKDIIGDTGYKWDWIDQDVCNNLGIFYSGKMPYISKDVNFFPAALPNDGSIDIVVTDARTNLIQTADALLSLDKGLHVWKEEVQHYKVKAFKLVPKLYGRKSFISIDGENFPFETFQVEILENIMKTTMSNGEFKETGFKEKISK</sequence>
<proteinExistence type="predicted"/>
<name>A0ACB5TGW1_CANBO</name>
<gene>
    <name evidence="1" type="ORF">Cboi01_000086700</name>
</gene>
<dbReference type="EMBL" id="BSXV01000270">
    <property type="protein sequence ID" value="GME88370.1"/>
    <property type="molecule type" value="Genomic_DNA"/>
</dbReference>
<protein>
    <submittedName>
        <fullName evidence="1">Unnamed protein product</fullName>
    </submittedName>
</protein>
<reference evidence="1" key="1">
    <citation type="submission" date="2023-04" db="EMBL/GenBank/DDBJ databases">
        <title>Candida boidinii NBRC 1967.</title>
        <authorList>
            <person name="Ichikawa N."/>
            <person name="Sato H."/>
            <person name="Tonouchi N."/>
        </authorList>
    </citation>
    <scope>NUCLEOTIDE SEQUENCE</scope>
    <source>
        <strain evidence="1">NBRC 1967</strain>
    </source>
</reference>
<comment type="caution">
    <text evidence="1">The sequence shown here is derived from an EMBL/GenBank/DDBJ whole genome shotgun (WGS) entry which is preliminary data.</text>
</comment>
<evidence type="ECO:0000313" key="2">
    <source>
        <dbReference type="Proteomes" id="UP001165101"/>
    </source>
</evidence>